<evidence type="ECO:0000313" key="4">
    <source>
        <dbReference type="EMBL" id="MBB3190198.1"/>
    </source>
</evidence>
<comment type="caution">
    <text evidence="4">The sequence shown here is derived from an EMBL/GenBank/DDBJ whole genome shotgun (WGS) entry which is preliminary data.</text>
</comment>
<protein>
    <recommendedName>
        <fullName evidence="6">Poly(3-hydroxybutyrate) depolymerase</fullName>
    </recommendedName>
</protein>
<keyword evidence="2" id="KW-0378">Hydrolase</keyword>
<keyword evidence="1 3" id="KW-0732">Signal</keyword>
<dbReference type="Proteomes" id="UP000547614">
    <property type="component" value="Unassembled WGS sequence"/>
</dbReference>
<evidence type="ECO:0000256" key="2">
    <source>
        <dbReference type="ARBA" id="ARBA00022801"/>
    </source>
</evidence>
<keyword evidence="5" id="KW-1185">Reference proteome</keyword>
<sequence>MTLCLAASLLLGLAASSLAAETPPPDLPRLGLQGTQASVIGVSSGGYMATQLAVAWPARFAGLGVVAAGPWACARGELGRALGQCMFTRLGPPDLEAIQVRYRDYLSRNLVGAPEDLAGLRVFVWHGEADQTVAPSLGDALVDQFAGWLADPQTQLRYQKGEGAAHGWPVGAESDIPANALASCGEGGGSHLLACAPAIAAEALTWLHGAPSSDDRDAAGGRLVRFDQSDFDARGLADAGYLFIPAGCETGGCKLTVALHGCQMSAAEGDTTFVRYSGLNDWAAADRRVVLYPQVETSLANPKACWDWWGYGESTWQLDPLHDSRRGSQVAALMGMIDRLQAAPDVD</sequence>
<evidence type="ECO:0000256" key="1">
    <source>
        <dbReference type="ARBA" id="ARBA00022729"/>
    </source>
</evidence>
<reference evidence="4 5" key="1">
    <citation type="submission" date="2020-08" db="EMBL/GenBank/DDBJ databases">
        <title>Genomic Encyclopedia of Type Strains, Phase III (KMG-III): the genomes of soil and plant-associated and newly described type strains.</title>
        <authorList>
            <person name="Whitman W."/>
        </authorList>
    </citation>
    <scope>NUCLEOTIDE SEQUENCE [LARGE SCALE GENOMIC DNA]</scope>
    <source>
        <strain evidence="4 5">CECT 7282</strain>
    </source>
</reference>
<dbReference type="PANTHER" id="PTHR43037">
    <property type="entry name" value="UNNAMED PRODUCT-RELATED"/>
    <property type="match status" value="1"/>
</dbReference>
<dbReference type="PANTHER" id="PTHR43037:SF5">
    <property type="entry name" value="FERULOYL ESTERASE"/>
    <property type="match status" value="1"/>
</dbReference>
<proteinExistence type="predicted"/>
<evidence type="ECO:0000256" key="3">
    <source>
        <dbReference type="SAM" id="SignalP"/>
    </source>
</evidence>
<organism evidence="4 5">
    <name type="scientific">Halomonas cerina</name>
    <dbReference type="NCBI Taxonomy" id="447424"/>
    <lineage>
        <taxon>Bacteria</taxon>
        <taxon>Pseudomonadati</taxon>
        <taxon>Pseudomonadota</taxon>
        <taxon>Gammaproteobacteria</taxon>
        <taxon>Oceanospirillales</taxon>
        <taxon>Halomonadaceae</taxon>
        <taxon>Halomonas</taxon>
    </lineage>
</organism>
<feature type="signal peptide" evidence="3">
    <location>
        <begin position="1"/>
        <end position="19"/>
    </location>
</feature>
<evidence type="ECO:0000313" key="5">
    <source>
        <dbReference type="Proteomes" id="UP000547614"/>
    </source>
</evidence>
<dbReference type="AlphaFoldDB" id="A0A839V824"/>
<accession>A0A839V824</accession>
<dbReference type="RefSeq" id="WP_246389853.1">
    <property type="nucleotide sequence ID" value="NZ_JACHXP010000005.1"/>
</dbReference>
<dbReference type="EMBL" id="JACHXP010000005">
    <property type="protein sequence ID" value="MBB3190198.1"/>
    <property type="molecule type" value="Genomic_DNA"/>
</dbReference>
<name>A0A839V824_9GAMM</name>
<dbReference type="Gene3D" id="3.40.50.1820">
    <property type="entry name" value="alpha/beta hydrolase"/>
    <property type="match status" value="2"/>
</dbReference>
<dbReference type="SUPFAM" id="SSF53474">
    <property type="entry name" value="alpha/beta-Hydrolases"/>
    <property type="match status" value="1"/>
</dbReference>
<dbReference type="GO" id="GO:0016787">
    <property type="term" value="F:hydrolase activity"/>
    <property type="evidence" value="ECO:0007669"/>
    <property type="project" value="UniProtKB-KW"/>
</dbReference>
<dbReference type="InterPro" id="IPR050955">
    <property type="entry name" value="Plant_Biomass_Hydrol_Est"/>
</dbReference>
<gene>
    <name evidence="4" type="ORF">FHR94_001429</name>
</gene>
<evidence type="ECO:0008006" key="6">
    <source>
        <dbReference type="Google" id="ProtNLM"/>
    </source>
</evidence>
<feature type="chain" id="PRO_5032320416" description="Poly(3-hydroxybutyrate) depolymerase" evidence="3">
    <location>
        <begin position="20"/>
        <end position="347"/>
    </location>
</feature>
<dbReference type="InterPro" id="IPR029058">
    <property type="entry name" value="AB_hydrolase_fold"/>
</dbReference>